<name>A0ABP9PRY0_9BACT</name>
<dbReference type="Proteomes" id="UP001499852">
    <property type="component" value="Unassembled WGS sequence"/>
</dbReference>
<evidence type="ECO:0000313" key="3">
    <source>
        <dbReference type="Proteomes" id="UP001499852"/>
    </source>
</evidence>
<reference evidence="3" key="1">
    <citation type="journal article" date="2019" name="Int. J. Syst. Evol. Microbiol.">
        <title>The Global Catalogue of Microorganisms (GCM) 10K type strain sequencing project: providing services to taxonomists for standard genome sequencing and annotation.</title>
        <authorList>
            <consortium name="The Broad Institute Genomics Platform"/>
            <consortium name="The Broad Institute Genome Sequencing Center for Infectious Disease"/>
            <person name="Wu L."/>
            <person name="Ma J."/>
        </authorList>
    </citation>
    <scope>NUCLEOTIDE SEQUENCE [LARGE SCALE GENOMIC DNA]</scope>
    <source>
        <strain evidence="3">JCM 18053</strain>
    </source>
</reference>
<dbReference type="RefSeq" id="WP_345738541.1">
    <property type="nucleotide sequence ID" value="NZ_BAABIA010000011.1"/>
</dbReference>
<keyword evidence="1" id="KW-0812">Transmembrane</keyword>
<dbReference type="EMBL" id="BAABIA010000011">
    <property type="protein sequence ID" value="GAA5148077.1"/>
    <property type="molecule type" value="Genomic_DNA"/>
</dbReference>
<keyword evidence="1" id="KW-0472">Membrane</keyword>
<comment type="caution">
    <text evidence="2">The sequence shown here is derived from an EMBL/GenBank/DDBJ whole genome shotgun (WGS) entry which is preliminary data.</text>
</comment>
<accession>A0ABP9PRY0</accession>
<protein>
    <submittedName>
        <fullName evidence="2">Uncharacterized protein</fullName>
    </submittedName>
</protein>
<keyword evidence="3" id="KW-1185">Reference proteome</keyword>
<keyword evidence="1" id="KW-1133">Transmembrane helix</keyword>
<feature type="transmembrane region" description="Helical" evidence="1">
    <location>
        <begin position="12"/>
        <end position="31"/>
    </location>
</feature>
<organism evidence="2 3">
    <name type="scientific">Prosthecobacter algae</name>
    <dbReference type="NCBI Taxonomy" id="1144682"/>
    <lineage>
        <taxon>Bacteria</taxon>
        <taxon>Pseudomonadati</taxon>
        <taxon>Verrucomicrobiota</taxon>
        <taxon>Verrucomicrobiia</taxon>
        <taxon>Verrucomicrobiales</taxon>
        <taxon>Verrucomicrobiaceae</taxon>
        <taxon>Prosthecobacter</taxon>
    </lineage>
</organism>
<sequence>MTQPRYDSTISLGHVVQILSLVIAGATAWGVHTSTLRHLELLRNEDRQRLESHDVKIQLLERSTDVVKTDVNYIRLTVDEIKRDLKQPTTR</sequence>
<evidence type="ECO:0000313" key="2">
    <source>
        <dbReference type="EMBL" id="GAA5148077.1"/>
    </source>
</evidence>
<evidence type="ECO:0000256" key="1">
    <source>
        <dbReference type="SAM" id="Phobius"/>
    </source>
</evidence>
<proteinExistence type="predicted"/>
<gene>
    <name evidence="2" type="ORF">GCM10023213_43670</name>
</gene>